<feature type="non-terminal residue" evidence="2">
    <location>
        <position position="1"/>
    </location>
</feature>
<evidence type="ECO:0000313" key="2">
    <source>
        <dbReference type="EMBL" id="SAL96363.1"/>
    </source>
</evidence>
<dbReference type="Proteomes" id="UP000078561">
    <property type="component" value="Unassembled WGS sequence"/>
</dbReference>
<feature type="non-terminal residue" evidence="2">
    <location>
        <position position="590"/>
    </location>
</feature>
<keyword evidence="3" id="KW-1185">Reference proteome</keyword>
<dbReference type="Pfam" id="PF00078">
    <property type="entry name" value="RVT_1"/>
    <property type="match status" value="1"/>
</dbReference>
<dbReference type="AlphaFoldDB" id="A0A163J078"/>
<dbReference type="InterPro" id="IPR000477">
    <property type="entry name" value="RT_dom"/>
</dbReference>
<name>A0A163J078_ABSGL</name>
<dbReference type="InParanoid" id="A0A163J078"/>
<protein>
    <recommendedName>
        <fullName evidence="1">Reverse transcriptase domain-containing protein</fullName>
    </recommendedName>
</protein>
<proteinExistence type="predicted"/>
<feature type="domain" description="Reverse transcriptase" evidence="1">
    <location>
        <begin position="1"/>
        <end position="248"/>
    </location>
</feature>
<gene>
    <name evidence="2" type="primary">ABSGL_01761.1 scaffold 2118</name>
</gene>
<dbReference type="InterPro" id="IPR043502">
    <property type="entry name" value="DNA/RNA_pol_sf"/>
</dbReference>
<dbReference type="PANTHER" id="PTHR31635:SF196">
    <property type="entry name" value="REVERSE TRANSCRIPTASE DOMAIN-CONTAINING PROTEIN-RELATED"/>
    <property type="match status" value="1"/>
</dbReference>
<dbReference type="STRING" id="4829.A0A163J078"/>
<organism evidence="2">
    <name type="scientific">Absidia glauca</name>
    <name type="common">Pin mould</name>
    <dbReference type="NCBI Taxonomy" id="4829"/>
    <lineage>
        <taxon>Eukaryota</taxon>
        <taxon>Fungi</taxon>
        <taxon>Fungi incertae sedis</taxon>
        <taxon>Mucoromycota</taxon>
        <taxon>Mucoromycotina</taxon>
        <taxon>Mucoromycetes</taxon>
        <taxon>Mucorales</taxon>
        <taxon>Cunninghamellaceae</taxon>
        <taxon>Absidia</taxon>
    </lineage>
</organism>
<dbReference type="OrthoDB" id="2417874at2759"/>
<dbReference type="PANTHER" id="PTHR31635">
    <property type="entry name" value="REVERSE TRANSCRIPTASE DOMAIN-CONTAINING PROTEIN-RELATED"/>
    <property type="match status" value="1"/>
</dbReference>
<dbReference type="SUPFAM" id="SSF56672">
    <property type="entry name" value="DNA/RNA polymerases"/>
    <property type="match status" value="1"/>
</dbReference>
<reference evidence="2" key="1">
    <citation type="submission" date="2016-04" db="EMBL/GenBank/DDBJ databases">
        <authorList>
            <person name="Evans L.H."/>
            <person name="Alamgir A."/>
            <person name="Owens N."/>
            <person name="Weber N.D."/>
            <person name="Virtaneva K."/>
            <person name="Barbian K."/>
            <person name="Babar A."/>
            <person name="Rosenke K."/>
        </authorList>
    </citation>
    <scope>NUCLEOTIDE SEQUENCE [LARGE SCALE GENOMIC DNA]</scope>
    <source>
        <strain evidence="2">CBS 101.48</strain>
    </source>
</reference>
<dbReference type="EMBL" id="LT550937">
    <property type="protein sequence ID" value="SAL96363.1"/>
    <property type="molecule type" value="Genomic_DNA"/>
</dbReference>
<sequence>SLINTDAKIFTKMITIRLNAYMPTMINPYQTGFMPGRLISDNGWVTRATMQHYQQLDEKKRLPAVAACFDQEKAYDRIHPEYLTKTLLHFGLPIQLVKSLHHLFFDTNISLSINGWLGSPFRQLRGLRQGDPLSPLLFNLAFEPFLRTLLATPTLQGIKLDHKQTITRYKQRLMSQPPATAQVTRSTIKLLAYADDLLIFFRDTSEWPAAKSLFDLYSKASNSRVNLQKTYLVSLSGESYAEWINLCNTDQLEWHDHNNANAITYLGYPLTSSPKQLDSFLDGTLDKLRRHVNILKPRHLSVRGASMVANSLLLSRLWHILRVVTVPKNWLQRVRTLIRDFVMPFSPFPSWNTICLKKSNGGLNVVNAHAQQLALQLVYIQRHIRPVSDADFCTPIQQDLLHYYFGSHLPEDVSHHHGAIRRLCKKLPCLVTFCDVLAKLPPMPPATSTLDWTLQVSKNTATKVMDLSPGSFRQTLHPDHHLTLAPLHPPHWIPMGMRLPRPVWQSFWRLPIAHKTTTVWWRLLHASLPTRQRQHKQQHPEVTHPMCLLCNTAVEDDYHFFLGCPVKDHLWLDSWPGPSFPPSQELVWLY</sequence>
<accession>A0A163J078</accession>
<dbReference type="Pfam" id="PF13966">
    <property type="entry name" value="zf-RVT"/>
    <property type="match status" value="1"/>
</dbReference>
<dbReference type="CDD" id="cd01650">
    <property type="entry name" value="RT_nLTR_like"/>
    <property type="match status" value="1"/>
</dbReference>
<evidence type="ECO:0000313" key="3">
    <source>
        <dbReference type="Proteomes" id="UP000078561"/>
    </source>
</evidence>
<evidence type="ECO:0000259" key="1">
    <source>
        <dbReference type="PROSITE" id="PS50878"/>
    </source>
</evidence>
<dbReference type="PROSITE" id="PS50878">
    <property type="entry name" value="RT_POL"/>
    <property type="match status" value="1"/>
</dbReference>
<dbReference type="InterPro" id="IPR026960">
    <property type="entry name" value="RVT-Znf"/>
</dbReference>